<dbReference type="Proteomes" id="UP000294933">
    <property type="component" value="Unassembled WGS sequence"/>
</dbReference>
<accession>A0A4Y7Q2A3</accession>
<sequence>MPDEKPDFCQANTPDDTVHTKASPILRIPPELLSEIFSRCLPEDGLPRPHPNEAPLLPCQICSFFRTVALSSPNLWAGISIIRNTERNGDALTLDLWIKRSGSCPLSFSLEYRGAAFNIDKLIDSLAPYSSRWKDVTVGFARDLVLPNFIQAMSRGPSALEKLTIKSTETDKFVGFLAGRSTGTPTILNVSLANSLTEITIEIQMNFQLDFCSAVLNSVKEISIISHTWIWIYAHRIFHCLEHCPAVAKFACEGKLIDVSGLENVKPLTLPFLEQFHINAGNWNPHAIFDKLCLPGLLNLSFGCSGGSNVRTGIQSITYMLKRSCALVEILSITGLRLDQFVNPNVLIDCLEQAPRLKNFKCDFRMDLVAQVLTLTSTSQLCLELESVTLFGDMETDLPVLGEMIFSRWCIPLSDEGFDLGLGGGHRLAKVMIRGDVKRKQCLKIPAIALCVAEGLELHCDPRHSINNLL</sequence>
<dbReference type="AlphaFoldDB" id="A0A4Y7Q2A3"/>
<evidence type="ECO:0000313" key="1">
    <source>
        <dbReference type="EMBL" id="TDL21777.1"/>
    </source>
</evidence>
<evidence type="ECO:0000313" key="2">
    <source>
        <dbReference type="Proteomes" id="UP000294933"/>
    </source>
</evidence>
<evidence type="ECO:0008006" key="3">
    <source>
        <dbReference type="Google" id="ProtNLM"/>
    </source>
</evidence>
<keyword evidence="2" id="KW-1185">Reference proteome</keyword>
<dbReference type="EMBL" id="ML170178">
    <property type="protein sequence ID" value="TDL21777.1"/>
    <property type="molecule type" value="Genomic_DNA"/>
</dbReference>
<organism evidence="1 2">
    <name type="scientific">Rickenella mellea</name>
    <dbReference type="NCBI Taxonomy" id="50990"/>
    <lineage>
        <taxon>Eukaryota</taxon>
        <taxon>Fungi</taxon>
        <taxon>Dikarya</taxon>
        <taxon>Basidiomycota</taxon>
        <taxon>Agaricomycotina</taxon>
        <taxon>Agaricomycetes</taxon>
        <taxon>Hymenochaetales</taxon>
        <taxon>Rickenellaceae</taxon>
        <taxon>Rickenella</taxon>
    </lineage>
</organism>
<proteinExistence type="predicted"/>
<dbReference type="OrthoDB" id="3016965at2759"/>
<protein>
    <recommendedName>
        <fullName evidence="3">F-box domain-containing protein</fullName>
    </recommendedName>
</protein>
<gene>
    <name evidence="1" type="ORF">BD410DRAFT_789168</name>
</gene>
<name>A0A4Y7Q2A3_9AGAM</name>
<dbReference type="VEuPathDB" id="FungiDB:BD410DRAFT_789168"/>
<reference evidence="1 2" key="1">
    <citation type="submission" date="2018-06" db="EMBL/GenBank/DDBJ databases">
        <title>A transcriptomic atlas of mushroom development highlights an independent origin of complex multicellularity.</title>
        <authorList>
            <consortium name="DOE Joint Genome Institute"/>
            <person name="Krizsan K."/>
            <person name="Almasi E."/>
            <person name="Merenyi Z."/>
            <person name="Sahu N."/>
            <person name="Viragh M."/>
            <person name="Koszo T."/>
            <person name="Mondo S."/>
            <person name="Kiss B."/>
            <person name="Balint B."/>
            <person name="Kues U."/>
            <person name="Barry K."/>
            <person name="Hegedus J.C."/>
            <person name="Henrissat B."/>
            <person name="Johnson J."/>
            <person name="Lipzen A."/>
            <person name="Ohm R."/>
            <person name="Nagy I."/>
            <person name="Pangilinan J."/>
            <person name="Yan J."/>
            <person name="Xiong Y."/>
            <person name="Grigoriev I.V."/>
            <person name="Hibbett D.S."/>
            <person name="Nagy L.G."/>
        </authorList>
    </citation>
    <scope>NUCLEOTIDE SEQUENCE [LARGE SCALE GENOMIC DNA]</scope>
    <source>
        <strain evidence="1 2">SZMC22713</strain>
    </source>
</reference>